<dbReference type="GO" id="GO:0003677">
    <property type="term" value="F:DNA binding"/>
    <property type="evidence" value="ECO:0007669"/>
    <property type="project" value="UniProtKB-KW"/>
</dbReference>
<evidence type="ECO:0000256" key="2">
    <source>
        <dbReference type="ARBA" id="ARBA00022908"/>
    </source>
</evidence>
<dbReference type="RefSeq" id="WP_260943392.1">
    <property type="nucleotide sequence ID" value="NZ_CP099556.1"/>
</dbReference>
<evidence type="ECO:0000313" key="6">
    <source>
        <dbReference type="EMBL" id="UYF43016.1"/>
    </source>
</evidence>
<protein>
    <submittedName>
        <fullName evidence="6">Integrase arm-type DNA-binding domain-containing protein</fullName>
    </submittedName>
</protein>
<keyword evidence="2" id="KW-0229">DNA integration</keyword>
<accession>A0AA46NNJ1</accession>
<dbReference type="Proteomes" id="UP001164100">
    <property type="component" value="Chromosome"/>
</dbReference>
<dbReference type="InterPro" id="IPR038488">
    <property type="entry name" value="Integrase_DNA-bd_sf"/>
</dbReference>
<dbReference type="Gene3D" id="1.10.150.130">
    <property type="match status" value="1"/>
</dbReference>
<dbReference type="InterPro" id="IPR050808">
    <property type="entry name" value="Phage_Integrase"/>
</dbReference>
<gene>
    <name evidence="6" type="ORF">NGX11_08970</name>
</gene>
<dbReference type="InterPro" id="IPR002104">
    <property type="entry name" value="Integrase_catalytic"/>
</dbReference>
<dbReference type="InterPro" id="IPR010998">
    <property type="entry name" value="Integrase_recombinase_N"/>
</dbReference>
<dbReference type="Gene3D" id="1.10.443.10">
    <property type="entry name" value="Intergrase catalytic core"/>
    <property type="match status" value="1"/>
</dbReference>
<dbReference type="Gene3D" id="3.30.160.390">
    <property type="entry name" value="Integrase, DNA-binding domain"/>
    <property type="match status" value="1"/>
</dbReference>
<dbReference type="PANTHER" id="PTHR30629:SF2">
    <property type="entry name" value="PROPHAGE INTEGRASE INTS-RELATED"/>
    <property type="match status" value="1"/>
</dbReference>
<dbReference type="InterPro" id="IPR053876">
    <property type="entry name" value="Phage_int_M"/>
</dbReference>
<evidence type="ECO:0000313" key="7">
    <source>
        <dbReference type="Proteomes" id="UP001164100"/>
    </source>
</evidence>
<dbReference type="PROSITE" id="PS51898">
    <property type="entry name" value="TYR_RECOMBINASE"/>
    <property type="match status" value="1"/>
</dbReference>
<comment type="similarity">
    <text evidence="1">Belongs to the 'phage' integrase family.</text>
</comment>
<dbReference type="InterPro" id="IPR025166">
    <property type="entry name" value="Integrase_DNA_bind_dom"/>
</dbReference>
<organism evidence="6 7">
    <name type="scientific">Aliarcobacter cryaerophilus</name>
    <dbReference type="NCBI Taxonomy" id="28198"/>
    <lineage>
        <taxon>Bacteria</taxon>
        <taxon>Pseudomonadati</taxon>
        <taxon>Campylobacterota</taxon>
        <taxon>Epsilonproteobacteria</taxon>
        <taxon>Campylobacterales</taxon>
        <taxon>Arcobacteraceae</taxon>
        <taxon>Aliarcobacter</taxon>
    </lineage>
</organism>
<evidence type="ECO:0000256" key="4">
    <source>
        <dbReference type="ARBA" id="ARBA00023172"/>
    </source>
</evidence>
<dbReference type="Pfam" id="PF00589">
    <property type="entry name" value="Phage_integrase"/>
    <property type="match status" value="1"/>
</dbReference>
<dbReference type="AlphaFoldDB" id="A0AA46NNJ1"/>
<dbReference type="CDD" id="cd00801">
    <property type="entry name" value="INT_P4_C"/>
    <property type="match status" value="1"/>
</dbReference>
<dbReference type="InterPro" id="IPR011010">
    <property type="entry name" value="DNA_brk_join_enz"/>
</dbReference>
<keyword evidence="4" id="KW-0233">DNA recombination</keyword>
<dbReference type="InterPro" id="IPR013762">
    <property type="entry name" value="Integrase-like_cat_sf"/>
</dbReference>
<sequence>MKNKPLSDLKIKTAKIKEKDYQLGDQHGLYLLVKTTGNKLWQMRYTSPTTKRRNIASFGKYPEISLSEARMARDKNIKLITDGIDPLEYKKEYKQKVIRNNNGMCINLIDEWLEKESLITKAITHKSKSRIFNKDVKPFLKNKHIKEVTIDDIVNIIENKLTTAPEIASRLFTHLDNLFRYAVLKKYCDRNILADIRKKDIVKPRISKHMAKITDLGVLKQLINQIYNYNGNHNIKNALKLVLHIPLRAENLCNLKWNQINFENKTLTIPRENMKLSNINLDDFVMPLTDEVIKILKEHKDMQLFSINAKEYVFLGFNNRQAINKESPNRALYRLGFNDEKKGTKIRLHGFRGTFRSLIDTLDTKRKFSFEVKERALDHHDKNLVVRSYNHKANYHEQMIELMKFWSEFICSLKI</sequence>
<keyword evidence="3 6" id="KW-0238">DNA-binding</keyword>
<dbReference type="PANTHER" id="PTHR30629">
    <property type="entry name" value="PROPHAGE INTEGRASE"/>
    <property type="match status" value="1"/>
</dbReference>
<evidence type="ECO:0000256" key="1">
    <source>
        <dbReference type="ARBA" id="ARBA00008857"/>
    </source>
</evidence>
<dbReference type="EMBL" id="CP099556">
    <property type="protein sequence ID" value="UYF43016.1"/>
    <property type="molecule type" value="Genomic_DNA"/>
</dbReference>
<name>A0AA46NNJ1_9BACT</name>
<feature type="domain" description="Tyr recombinase" evidence="5">
    <location>
        <begin position="208"/>
        <end position="404"/>
    </location>
</feature>
<reference evidence="6" key="1">
    <citation type="journal article" date="2022" name="Front. Microbiol.">
        <title>Species classification and novel plasmid identifications in Arcobacter cryaerophilus and Arcobacter cryaerophilus-like organisms.</title>
        <authorList>
            <person name="Zhou G."/>
            <person name="Wang M."/>
            <person name="Wang H."/>
            <person name="Chen X."/>
            <person name="Gu Y."/>
            <person name="Shao Z."/>
            <person name="Zhang J."/>
            <person name="Zhang M."/>
        </authorList>
    </citation>
    <scope>NUCLEOTIDE SEQUENCE</scope>
    <source>
        <strain evidence="6">ICDCAC48</strain>
    </source>
</reference>
<proteinExistence type="inferred from homology"/>
<dbReference type="GO" id="GO:0006310">
    <property type="term" value="P:DNA recombination"/>
    <property type="evidence" value="ECO:0007669"/>
    <property type="project" value="UniProtKB-KW"/>
</dbReference>
<evidence type="ECO:0000256" key="3">
    <source>
        <dbReference type="ARBA" id="ARBA00023125"/>
    </source>
</evidence>
<dbReference type="Pfam" id="PF13356">
    <property type="entry name" value="Arm-DNA-bind_3"/>
    <property type="match status" value="1"/>
</dbReference>
<evidence type="ECO:0000259" key="5">
    <source>
        <dbReference type="PROSITE" id="PS51898"/>
    </source>
</evidence>
<dbReference type="Pfam" id="PF22022">
    <property type="entry name" value="Phage_int_M"/>
    <property type="match status" value="1"/>
</dbReference>
<dbReference type="GO" id="GO:0015074">
    <property type="term" value="P:DNA integration"/>
    <property type="evidence" value="ECO:0007669"/>
    <property type="project" value="UniProtKB-KW"/>
</dbReference>
<dbReference type="SUPFAM" id="SSF56349">
    <property type="entry name" value="DNA breaking-rejoining enzymes"/>
    <property type="match status" value="1"/>
</dbReference>